<keyword evidence="2 9" id="KW-0813">Transport</keyword>
<comment type="function">
    <text evidence="9">Structural component of the gap junctions.</text>
</comment>
<dbReference type="PROSITE" id="PS51013">
    <property type="entry name" value="PANNEXIN"/>
    <property type="match status" value="1"/>
</dbReference>
<evidence type="ECO:0000313" key="11">
    <source>
        <dbReference type="EnsemblMetazoa" id="HelroP154179"/>
    </source>
</evidence>
<accession>T1ELD9</accession>
<dbReference type="EMBL" id="KB097143">
    <property type="protein sequence ID" value="ESN99000.1"/>
    <property type="molecule type" value="Genomic_DNA"/>
</dbReference>
<dbReference type="GO" id="GO:0005921">
    <property type="term" value="C:gap junction"/>
    <property type="evidence" value="ECO:0007669"/>
    <property type="project" value="UniProtKB-UniRule"/>
</dbReference>
<reference evidence="10 12" key="2">
    <citation type="journal article" date="2013" name="Nature">
        <title>Insights into bilaterian evolution from three spiralian genomes.</title>
        <authorList>
            <person name="Simakov O."/>
            <person name="Marletaz F."/>
            <person name="Cho S.J."/>
            <person name="Edsinger-Gonzales E."/>
            <person name="Havlak P."/>
            <person name="Hellsten U."/>
            <person name="Kuo D.H."/>
            <person name="Larsson T."/>
            <person name="Lv J."/>
            <person name="Arendt D."/>
            <person name="Savage R."/>
            <person name="Osoegawa K."/>
            <person name="de Jong P."/>
            <person name="Grimwood J."/>
            <person name="Chapman J.A."/>
            <person name="Shapiro H."/>
            <person name="Aerts A."/>
            <person name="Otillar R.P."/>
            <person name="Terry A.Y."/>
            <person name="Boore J.L."/>
            <person name="Grigoriev I.V."/>
            <person name="Lindberg D.R."/>
            <person name="Seaver E.C."/>
            <person name="Weisblat D.A."/>
            <person name="Putnam N.H."/>
            <person name="Rokhsar D.S."/>
        </authorList>
    </citation>
    <scope>NUCLEOTIDE SEQUENCE</scope>
</reference>
<evidence type="ECO:0000313" key="12">
    <source>
        <dbReference type="Proteomes" id="UP000015101"/>
    </source>
</evidence>
<keyword evidence="3" id="KW-1003">Cell membrane</keyword>
<comment type="subcellular location">
    <subcellularLocation>
        <location evidence="1 9">Cell membrane</location>
        <topology evidence="1 9">Multi-pass membrane protein</topology>
    </subcellularLocation>
</comment>
<keyword evidence="12" id="KW-1185">Reference proteome</keyword>
<feature type="transmembrane region" description="Helical" evidence="9">
    <location>
        <begin position="26"/>
        <end position="43"/>
    </location>
</feature>
<dbReference type="GeneID" id="20197389"/>
<dbReference type="Proteomes" id="UP000015101">
    <property type="component" value="Unassembled WGS sequence"/>
</dbReference>
<gene>
    <name evidence="11" type="primary">20197389</name>
    <name evidence="9" type="synonym">inx</name>
    <name evidence="10" type="ORF">HELRODRAFT_154179</name>
</gene>
<keyword evidence="7 9" id="KW-0472">Membrane</keyword>
<organism evidence="11 12">
    <name type="scientific">Helobdella robusta</name>
    <name type="common">Californian leech</name>
    <dbReference type="NCBI Taxonomy" id="6412"/>
    <lineage>
        <taxon>Eukaryota</taxon>
        <taxon>Metazoa</taxon>
        <taxon>Spiralia</taxon>
        <taxon>Lophotrochozoa</taxon>
        <taxon>Annelida</taxon>
        <taxon>Clitellata</taxon>
        <taxon>Hirudinea</taxon>
        <taxon>Rhynchobdellida</taxon>
        <taxon>Glossiphoniidae</taxon>
        <taxon>Helobdella</taxon>
    </lineage>
</organism>
<keyword evidence="5 9" id="KW-1133">Transmembrane helix</keyword>
<comment type="similarity">
    <text evidence="9">Belongs to the pannexin family.</text>
</comment>
<dbReference type="EnsemblMetazoa" id="HelroT154179">
    <property type="protein sequence ID" value="HelroP154179"/>
    <property type="gene ID" value="HelroG154179"/>
</dbReference>
<keyword evidence="8 9" id="KW-0407">Ion channel</keyword>
<evidence type="ECO:0000256" key="7">
    <source>
        <dbReference type="ARBA" id="ARBA00023136"/>
    </source>
</evidence>
<dbReference type="PRINTS" id="PR01262">
    <property type="entry name" value="INNEXIN"/>
</dbReference>
<dbReference type="GO" id="GO:0005886">
    <property type="term" value="C:plasma membrane"/>
    <property type="evidence" value="ECO:0007669"/>
    <property type="project" value="UniProtKB-SubCell"/>
</dbReference>
<evidence type="ECO:0000256" key="5">
    <source>
        <dbReference type="ARBA" id="ARBA00022989"/>
    </source>
</evidence>
<keyword evidence="6 9" id="KW-0406">Ion transport</keyword>
<evidence type="ECO:0000256" key="9">
    <source>
        <dbReference type="RuleBase" id="RU010713"/>
    </source>
</evidence>
<evidence type="ECO:0000256" key="2">
    <source>
        <dbReference type="ARBA" id="ARBA00022448"/>
    </source>
</evidence>
<dbReference type="CTD" id="20197389"/>
<dbReference type="PANTHER" id="PTHR11893:SF36">
    <property type="entry name" value="INNEXIN-5"/>
    <property type="match status" value="1"/>
</dbReference>
<evidence type="ECO:0000256" key="6">
    <source>
        <dbReference type="ARBA" id="ARBA00023065"/>
    </source>
</evidence>
<name>T1ELD9_HELRO</name>
<dbReference type="RefSeq" id="XP_009022916.1">
    <property type="nucleotide sequence ID" value="XM_009024668.1"/>
</dbReference>
<sequence length="402" mass="47538">MDKISGVIGSVSVAKGRSDDDFSDRLSYRFTTSFLIVFAILVTTKQFVGDPIQCWVPAHFTMNHEEYTNDYCWIRNTYYLPYDEYVPKEHEREKRQMIPYYQWMPLILLVQALNFYLPILQWRTFNKRSGVDVNNIVEAGKKFIDAEHVDKRNSTLEYMAHQMDRYLSSQNIYKTECTLSLKHLFTRICCKICGRNYGNYLVTLYISTKILVLINVIGQLFLLDTFLGIDFHIYGLQVLASALRGEDWTISPRFPRTTMCDFKVRRLGNVQRYTVQCVLPINLFNEKIYLFLWFWMVFVALMTSISLATWILRVGFRIDRHRYIKKHLKLMNKLSKDWDKRFAINFVDDYLRQDGVFVMRLVGHNTNALTVTEFVCCLWDHYKAKCLTQDTSPEKKVLEVDV</sequence>
<evidence type="ECO:0000313" key="10">
    <source>
        <dbReference type="EMBL" id="ESN99000.1"/>
    </source>
</evidence>
<keyword evidence="4 9" id="KW-0812">Transmembrane</keyword>
<evidence type="ECO:0000256" key="3">
    <source>
        <dbReference type="ARBA" id="ARBA00022475"/>
    </source>
</evidence>
<evidence type="ECO:0000256" key="4">
    <source>
        <dbReference type="ARBA" id="ARBA00022692"/>
    </source>
</evidence>
<dbReference type="GO" id="GO:0034220">
    <property type="term" value="P:monoatomic ion transmembrane transport"/>
    <property type="evidence" value="ECO:0007669"/>
    <property type="project" value="UniProtKB-KW"/>
</dbReference>
<dbReference type="HOGENOM" id="CLU_035763_0_1_1"/>
<dbReference type="InterPro" id="IPR000990">
    <property type="entry name" value="Innexin"/>
</dbReference>
<evidence type="ECO:0000256" key="1">
    <source>
        <dbReference type="ARBA" id="ARBA00004651"/>
    </source>
</evidence>
<evidence type="ECO:0000256" key="8">
    <source>
        <dbReference type="ARBA" id="ARBA00023303"/>
    </source>
</evidence>
<dbReference type="PANTHER" id="PTHR11893">
    <property type="entry name" value="INNEXIN"/>
    <property type="match status" value="1"/>
</dbReference>
<protein>
    <recommendedName>
        <fullName evidence="9">Innexin</fullName>
    </recommendedName>
</protein>
<dbReference type="STRING" id="6412.T1ELD9"/>
<dbReference type="EMBL" id="AMQM01001094">
    <property type="status" value="NOT_ANNOTATED_CDS"/>
    <property type="molecule type" value="Genomic_DNA"/>
</dbReference>
<reference evidence="11" key="3">
    <citation type="submission" date="2015-06" db="UniProtKB">
        <authorList>
            <consortium name="EnsemblMetazoa"/>
        </authorList>
    </citation>
    <scope>IDENTIFICATION</scope>
</reference>
<dbReference type="Pfam" id="PF00876">
    <property type="entry name" value="Innexin"/>
    <property type="match status" value="1"/>
</dbReference>
<feature type="transmembrane region" description="Helical" evidence="9">
    <location>
        <begin position="200"/>
        <end position="222"/>
    </location>
</feature>
<proteinExistence type="inferred from homology"/>
<dbReference type="KEGG" id="hro:HELRODRAFT_154179"/>
<dbReference type="eggNOG" id="ENOG502RZVE">
    <property type="taxonomic scope" value="Eukaryota"/>
</dbReference>
<dbReference type="InParanoid" id="T1ELD9"/>
<dbReference type="AlphaFoldDB" id="T1ELD9"/>
<dbReference type="OrthoDB" id="5867527at2759"/>
<dbReference type="OMA" id="DWADRMS"/>
<feature type="transmembrane region" description="Helical" evidence="9">
    <location>
        <begin position="288"/>
        <end position="312"/>
    </location>
</feature>
<dbReference type="FunCoup" id="T1ELD9">
    <property type="interactions" value="74"/>
</dbReference>
<reference evidence="12" key="1">
    <citation type="submission" date="2012-12" db="EMBL/GenBank/DDBJ databases">
        <authorList>
            <person name="Hellsten U."/>
            <person name="Grimwood J."/>
            <person name="Chapman J.A."/>
            <person name="Shapiro H."/>
            <person name="Aerts A."/>
            <person name="Otillar R.P."/>
            <person name="Terry A.Y."/>
            <person name="Boore J.L."/>
            <person name="Simakov O."/>
            <person name="Marletaz F."/>
            <person name="Cho S.-J."/>
            <person name="Edsinger-Gonzales E."/>
            <person name="Havlak P."/>
            <person name="Kuo D.-H."/>
            <person name="Larsson T."/>
            <person name="Lv J."/>
            <person name="Arendt D."/>
            <person name="Savage R."/>
            <person name="Osoegawa K."/>
            <person name="de Jong P."/>
            <person name="Lindberg D.R."/>
            <person name="Seaver E.C."/>
            <person name="Weisblat D.A."/>
            <person name="Putnam N.H."/>
            <person name="Grigoriev I.V."/>
            <person name="Rokhsar D.S."/>
        </authorList>
    </citation>
    <scope>NUCLEOTIDE SEQUENCE</scope>
</reference>
<feature type="transmembrane region" description="Helical" evidence="9">
    <location>
        <begin position="100"/>
        <end position="119"/>
    </location>
</feature>